<dbReference type="NCBIfam" id="NF002018">
    <property type="entry name" value="PRK00823.1-3"/>
    <property type="match status" value="1"/>
</dbReference>
<evidence type="ECO:0000313" key="6">
    <source>
        <dbReference type="Proteomes" id="UP000198926"/>
    </source>
</evidence>
<dbReference type="InterPro" id="IPR036428">
    <property type="entry name" value="PCD_sf"/>
</dbReference>
<dbReference type="PANTHER" id="PTHR12599:SF0">
    <property type="entry name" value="PTERIN-4-ALPHA-CARBINOLAMINE DEHYDRATASE"/>
    <property type="match status" value="1"/>
</dbReference>
<keyword evidence="6" id="KW-1185">Reference proteome</keyword>
<dbReference type="EC" id="4.2.1.96" evidence="4"/>
<dbReference type="Pfam" id="PF01329">
    <property type="entry name" value="Pterin_4a"/>
    <property type="match status" value="1"/>
</dbReference>
<dbReference type="Proteomes" id="UP000198926">
    <property type="component" value="Unassembled WGS sequence"/>
</dbReference>
<name>A0A1I6N1N2_9RHOB</name>
<evidence type="ECO:0000256" key="2">
    <source>
        <dbReference type="ARBA" id="ARBA00006472"/>
    </source>
</evidence>
<evidence type="ECO:0000313" key="5">
    <source>
        <dbReference type="EMBL" id="SFS21840.1"/>
    </source>
</evidence>
<dbReference type="PANTHER" id="PTHR12599">
    <property type="entry name" value="PTERIN-4-ALPHA-CARBINOLAMINE DEHYDRATASE"/>
    <property type="match status" value="1"/>
</dbReference>
<dbReference type="InterPro" id="IPR001533">
    <property type="entry name" value="Pterin_deHydtase"/>
</dbReference>
<dbReference type="RefSeq" id="WP_090210090.1">
    <property type="nucleotide sequence ID" value="NZ_FOZM01000003.1"/>
</dbReference>
<dbReference type="AlphaFoldDB" id="A0A1I6N1N2"/>
<organism evidence="5 6">
    <name type="scientific">Yoonia litorea</name>
    <dbReference type="NCBI Taxonomy" id="1123755"/>
    <lineage>
        <taxon>Bacteria</taxon>
        <taxon>Pseudomonadati</taxon>
        <taxon>Pseudomonadota</taxon>
        <taxon>Alphaproteobacteria</taxon>
        <taxon>Rhodobacterales</taxon>
        <taxon>Paracoccaceae</taxon>
        <taxon>Yoonia</taxon>
    </lineage>
</organism>
<dbReference type="GO" id="GO:0008124">
    <property type="term" value="F:4-alpha-hydroxytetrahydrobiopterin dehydratase activity"/>
    <property type="evidence" value="ECO:0007669"/>
    <property type="project" value="UniProtKB-UniRule"/>
</dbReference>
<dbReference type="Gene3D" id="3.30.1360.20">
    <property type="entry name" value="Transcriptional coactivator/pterin dehydratase"/>
    <property type="match status" value="1"/>
</dbReference>
<comment type="catalytic activity">
    <reaction evidence="1 4">
        <text>(4aS,6R)-4a-hydroxy-L-erythro-5,6,7,8-tetrahydrobiopterin = (6R)-L-erythro-6,7-dihydrobiopterin + H2O</text>
        <dbReference type="Rhea" id="RHEA:11920"/>
        <dbReference type="ChEBI" id="CHEBI:15377"/>
        <dbReference type="ChEBI" id="CHEBI:15642"/>
        <dbReference type="ChEBI" id="CHEBI:43120"/>
        <dbReference type="EC" id="4.2.1.96"/>
    </reaction>
</comment>
<dbReference type="HAMAP" id="MF_00434">
    <property type="entry name" value="Pterin_4_alpha"/>
    <property type="match status" value="1"/>
</dbReference>
<dbReference type="CDD" id="cd00914">
    <property type="entry name" value="PCD_DCoH_subfamily_b"/>
    <property type="match status" value="1"/>
</dbReference>
<reference evidence="5 6" key="1">
    <citation type="submission" date="2016-10" db="EMBL/GenBank/DDBJ databases">
        <authorList>
            <person name="de Groot N.N."/>
        </authorList>
    </citation>
    <scope>NUCLEOTIDE SEQUENCE [LARGE SCALE GENOMIC DNA]</scope>
    <source>
        <strain evidence="5 6">DSM 29433</strain>
    </source>
</reference>
<proteinExistence type="inferred from homology"/>
<sequence length="97" mass="11000">MTDKLNDADRDMMIAPLIENGWRMSSDRDAIEKTFTFDNFVEAFGFMSKAAIWAEKMGHHPEWSNVYKTVEVTLTTHDVDGLSELDAKLAAKMDDLA</sequence>
<protein>
    <recommendedName>
        <fullName evidence="4">Putative pterin-4-alpha-carbinolamine dehydratase</fullName>
        <shortName evidence="4">PHS</shortName>
        <ecNumber evidence="4">4.2.1.96</ecNumber>
    </recommendedName>
    <alternativeName>
        <fullName evidence="4">4-alpha-hydroxy-tetrahydropterin dehydratase</fullName>
    </alternativeName>
    <alternativeName>
        <fullName evidence="4">Pterin carbinolamine dehydratase</fullName>
        <shortName evidence="4">PCD</shortName>
    </alternativeName>
</protein>
<gene>
    <name evidence="5" type="ORF">SAMN05444714_2970</name>
</gene>
<dbReference type="STRING" id="1123755.SAMN05444714_2970"/>
<dbReference type="OrthoDB" id="9794987at2"/>
<dbReference type="SUPFAM" id="SSF55248">
    <property type="entry name" value="PCD-like"/>
    <property type="match status" value="1"/>
</dbReference>
<evidence type="ECO:0000256" key="3">
    <source>
        <dbReference type="ARBA" id="ARBA00023239"/>
    </source>
</evidence>
<comment type="similarity">
    <text evidence="2 4">Belongs to the pterin-4-alpha-carbinolamine dehydratase family.</text>
</comment>
<dbReference type="EMBL" id="FOZM01000003">
    <property type="protein sequence ID" value="SFS21840.1"/>
    <property type="molecule type" value="Genomic_DNA"/>
</dbReference>
<evidence type="ECO:0000256" key="1">
    <source>
        <dbReference type="ARBA" id="ARBA00001554"/>
    </source>
</evidence>
<keyword evidence="3 4" id="KW-0456">Lyase</keyword>
<accession>A0A1I6N1N2</accession>
<dbReference type="GO" id="GO:0006729">
    <property type="term" value="P:tetrahydrobiopterin biosynthetic process"/>
    <property type="evidence" value="ECO:0007669"/>
    <property type="project" value="InterPro"/>
</dbReference>
<evidence type="ECO:0000256" key="4">
    <source>
        <dbReference type="HAMAP-Rule" id="MF_00434"/>
    </source>
</evidence>